<dbReference type="GeneID" id="34566740"/>
<evidence type="ECO:0000313" key="2">
    <source>
        <dbReference type="EMBL" id="OHE91095.1"/>
    </source>
</evidence>
<sequence length="84" mass="9609">PDSPAAWHDHASKRINDCAKDEQGRRRRHVNGECRNMAAGRDYQTDEDRHSSISQSWPPPRARQAAHLECKPSREPVLQALQVQ</sequence>
<dbReference type="AlphaFoldDB" id="A0A1G4APS6"/>
<evidence type="ECO:0000256" key="1">
    <source>
        <dbReference type="SAM" id="MobiDB-lite"/>
    </source>
</evidence>
<feature type="compositionally biased region" description="Basic and acidic residues" evidence="1">
    <location>
        <begin position="7"/>
        <end position="24"/>
    </location>
</feature>
<reference evidence="2 3" key="1">
    <citation type="submission" date="2016-09" db="EMBL/GenBank/DDBJ databases">
        <authorList>
            <person name="Capua I."/>
            <person name="De Benedictis P."/>
            <person name="Joannis T."/>
            <person name="Lombin L.H."/>
            <person name="Cattoli G."/>
        </authorList>
    </citation>
    <scope>NUCLEOTIDE SEQUENCE [LARGE SCALE GENOMIC DNA]</scope>
    <source>
        <strain evidence="2 3">IMI 309357</strain>
    </source>
</reference>
<evidence type="ECO:0000313" key="3">
    <source>
        <dbReference type="Proteomes" id="UP000176998"/>
    </source>
</evidence>
<gene>
    <name evidence="2" type="ORF">CORC01_13614</name>
</gene>
<dbReference type="Proteomes" id="UP000176998">
    <property type="component" value="Unassembled WGS sequence"/>
</dbReference>
<accession>A0A1G4APS6</accession>
<dbReference type="RefSeq" id="XP_022468269.1">
    <property type="nucleotide sequence ID" value="XM_022625230.1"/>
</dbReference>
<name>A0A1G4APS6_9PEZI</name>
<dbReference type="EMBL" id="MJBS01000202">
    <property type="protein sequence ID" value="OHE91095.1"/>
    <property type="molecule type" value="Genomic_DNA"/>
</dbReference>
<keyword evidence="3" id="KW-1185">Reference proteome</keyword>
<proteinExistence type="predicted"/>
<comment type="caution">
    <text evidence="2">The sequence shown here is derived from an EMBL/GenBank/DDBJ whole genome shotgun (WGS) entry which is preliminary data.</text>
</comment>
<protein>
    <submittedName>
        <fullName evidence="2">Uncharacterized protein</fullName>
    </submittedName>
</protein>
<feature type="non-terminal residue" evidence="2">
    <location>
        <position position="1"/>
    </location>
</feature>
<feature type="region of interest" description="Disordered" evidence="1">
    <location>
        <begin position="1"/>
        <end position="61"/>
    </location>
</feature>
<organism evidence="2 3">
    <name type="scientific">Colletotrichum orchidophilum</name>
    <dbReference type="NCBI Taxonomy" id="1209926"/>
    <lineage>
        <taxon>Eukaryota</taxon>
        <taxon>Fungi</taxon>
        <taxon>Dikarya</taxon>
        <taxon>Ascomycota</taxon>
        <taxon>Pezizomycotina</taxon>
        <taxon>Sordariomycetes</taxon>
        <taxon>Hypocreomycetidae</taxon>
        <taxon>Glomerellales</taxon>
        <taxon>Glomerellaceae</taxon>
        <taxon>Colletotrichum</taxon>
    </lineage>
</organism>